<evidence type="ECO:0000256" key="1">
    <source>
        <dbReference type="ARBA" id="ARBA00022448"/>
    </source>
</evidence>
<keyword evidence="2" id="KW-0547">Nucleotide-binding</keyword>
<dbReference type="AlphaFoldDB" id="A0A090IYT7"/>
<dbReference type="SMART" id="SM00382">
    <property type="entry name" value="AAA"/>
    <property type="match status" value="1"/>
</dbReference>
<dbReference type="Pfam" id="PF00005">
    <property type="entry name" value="ABC_tran"/>
    <property type="match status" value="1"/>
</dbReference>
<name>A0A090IYT7_9BACI</name>
<dbReference type="InterPro" id="IPR051782">
    <property type="entry name" value="ABC_Transporter_VariousFunc"/>
</dbReference>
<keyword evidence="1" id="KW-0813">Transport</keyword>
<reference evidence="5 6" key="1">
    <citation type="submission" date="2014-07" db="EMBL/GenBank/DDBJ databases">
        <authorList>
            <person name="Wibberg Daniel"/>
        </authorList>
    </citation>
    <scope>NUCLEOTIDE SEQUENCE [LARGE SCALE GENOMIC DNA]</scope>
</reference>
<dbReference type="SUPFAM" id="SSF52540">
    <property type="entry name" value="P-loop containing nucleoside triphosphate hydrolases"/>
    <property type="match status" value="1"/>
</dbReference>
<accession>A0A090IYT7</accession>
<dbReference type="InterPro" id="IPR003593">
    <property type="entry name" value="AAA+_ATPase"/>
</dbReference>
<dbReference type="InterPro" id="IPR027417">
    <property type="entry name" value="P-loop_NTPase"/>
</dbReference>
<organism evidence="5 6">
    <name type="scientific">Caldibacillus thermoamylovorans</name>
    <dbReference type="NCBI Taxonomy" id="35841"/>
    <lineage>
        <taxon>Bacteria</taxon>
        <taxon>Bacillati</taxon>
        <taxon>Bacillota</taxon>
        <taxon>Bacilli</taxon>
        <taxon>Bacillales</taxon>
        <taxon>Bacillaceae</taxon>
        <taxon>Caldibacillus</taxon>
    </lineage>
</organism>
<dbReference type="GO" id="GO:0016887">
    <property type="term" value="F:ATP hydrolysis activity"/>
    <property type="evidence" value="ECO:0007669"/>
    <property type="project" value="InterPro"/>
</dbReference>
<evidence type="ECO:0000256" key="2">
    <source>
        <dbReference type="ARBA" id="ARBA00022741"/>
    </source>
</evidence>
<dbReference type="EMBL" id="CCRF01000051">
    <property type="protein sequence ID" value="CEE01598.1"/>
    <property type="molecule type" value="Genomic_DNA"/>
</dbReference>
<dbReference type="CDD" id="cd03230">
    <property type="entry name" value="ABC_DR_subfamily_A"/>
    <property type="match status" value="1"/>
</dbReference>
<evidence type="ECO:0000313" key="6">
    <source>
        <dbReference type="Proteomes" id="UP000040576"/>
    </source>
</evidence>
<evidence type="ECO:0000259" key="4">
    <source>
        <dbReference type="PROSITE" id="PS50893"/>
    </source>
</evidence>
<dbReference type="PANTHER" id="PTHR42939">
    <property type="entry name" value="ABC TRANSPORTER ATP-BINDING PROTEIN ALBC-RELATED"/>
    <property type="match status" value="1"/>
</dbReference>
<gene>
    <name evidence="5" type="ORF">BT1A1_1772</name>
</gene>
<dbReference type="Gene3D" id="3.40.50.300">
    <property type="entry name" value="P-loop containing nucleotide triphosphate hydrolases"/>
    <property type="match status" value="1"/>
</dbReference>
<evidence type="ECO:0000256" key="3">
    <source>
        <dbReference type="ARBA" id="ARBA00022840"/>
    </source>
</evidence>
<keyword evidence="6" id="KW-1185">Reference proteome</keyword>
<dbReference type="Proteomes" id="UP000040576">
    <property type="component" value="Unassembled WGS sequence"/>
</dbReference>
<evidence type="ECO:0000313" key="5">
    <source>
        <dbReference type="EMBL" id="CEE01598.1"/>
    </source>
</evidence>
<protein>
    <recommendedName>
        <fullName evidence="4">ABC transporter domain-containing protein</fullName>
    </recommendedName>
</protein>
<dbReference type="PANTHER" id="PTHR42939:SF1">
    <property type="entry name" value="ABC TRANSPORTER ATP-BINDING PROTEIN ALBC-RELATED"/>
    <property type="match status" value="1"/>
</dbReference>
<sequence>MIHLLNISNLKKSYSEKQVLKGVNLNVKKGEILGFVGANGAGKTTTLNIITGMLDYESGVVEINGLNQTAGLDYKKQYFFIPDTVNVFKNVSGLDWIHFLMNLYEIEENNKLEEYVQVFQMQESIDKPIGTYSYGMLHKMSLIAAFTINPPIIIMDEPLNGLDPNAVVVFKDLIKSYVDQGGTVIFSTHLLDIAEKICTTVAILKGGKIILHDEIKNITGSKSLESIFMEA</sequence>
<dbReference type="InterPro" id="IPR003439">
    <property type="entry name" value="ABC_transporter-like_ATP-bd"/>
</dbReference>
<keyword evidence="3" id="KW-0067">ATP-binding</keyword>
<proteinExistence type="predicted"/>
<dbReference type="RefSeq" id="WP_081912317.1">
    <property type="nucleotide sequence ID" value="NZ_CCRF01000051.1"/>
</dbReference>
<feature type="domain" description="ABC transporter" evidence="4">
    <location>
        <begin position="5"/>
        <end position="231"/>
    </location>
</feature>
<dbReference type="PROSITE" id="PS50893">
    <property type="entry name" value="ABC_TRANSPORTER_2"/>
    <property type="match status" value="1"/>
</dbReference>
<dbReference type="GO" id="GO:0005524">
    <property type="term" value="F:ATP binding"/>
    <property type="evidence" value="ECO:0007669"/>
    <property type="project" value="UniProtKB-KW"/>
</dbReference>